<keyword evidence="2" id="KW-1185">Reference proteome</keyword>
<dbReference type="EMBL" id="BIMW01000303">
    <property type="protein sequence ID" value="GCE96930.1"/>
    <property type="molecule type" value="Genomic_DNA"/>
</dbReference>
<organism evidence="1 2">
    <name type="scientific">Limnospira platensis NIES-46</name>
    <dbReference type="NCBI Taxonomy" id="1236695"/>
    <lineage>
        <taxon>Bacteria</taxon>
        <taxon>Bacillati</taxon>
        <taxon>Cyanobacteriota</taxon>
        <taxon>Cyanophyceae</taxon>
        <taxon>Oscillatoriophycideae</taxon>
        <taxon>Oscillatoriales</taxon>
        <taxon>Sirenicapillariaceae</taxon>
        <taxon>Limnospira</taxon>
    </lineage>
</organism>
<comment type="caution">
    <text evidence="1">The sequence shown here is derived from an EMBL/GenBank/DDBJ whole genome shotgun (WGS) entry which is preliminary data.</text>
</comment>
<sequence>MLPFRLGGASYQCGGNHPVIRDFPPGVRGKFRPLPARTHQAVKSRSFNYLMGSVGYTRERRGI</sequence>
<name>A0A5M3TFL2_LIMPL</name>
<protein>
    <submittedName>
        <fullName evidence="1">Uncharacterized protein</fullName>
    </submittedName>
</protein>
<accession>A0A5M3TFL2</accession>
<evidence type="ECO:0000313" key="2">
    <source>
        <dbReference type="Proteomes" id="UP000326169"/>
    </source>
</evidence>
<reference evidence="1 2" key="1">
    <citation type="journal article" date="2019" name="J Genomics">
        <title>The Draft Genome of a Hydrogen-producing Cyanobacterium, Arthrospira platensis NIES-46.</title>
        <authorList>
            <person name="Suzuki S."/>
            <person name="Yamaguchi H."/>
            <person name="Kawachi M."/>
        </authorList>
    </citation>
    <scope>NUCLEOTIDE SEQUENCE [LARGE SCALE GENOMIC DNA]</scope>
    <source>
        <strain evidence="1 2">NIES-46</strain>
    </source>
</reference>
<evidence type="ECO:0000313" key="1">
    <source>
        <dbReference type="EMBL" id="GCE96930.1"/>
    </source>
</evidence>
<gene>
    <name evidence="1" type="ORF">NIES46_50050</name>
</gene>
<proteinExistence type="predicted"/>
<dbReference type="Proteomes" id="UP000326169">
    <property type="component" value="Unassembled WGS sequence"/>
</dbReference>